<name>A0AAV6YN58_ENGPU</name>
<keyword evidence="2" id="KW-1185">Reference proteome</keyword>
<dbReference type="EMBL" id="WNYA01021764">
    <property type="protein sequence ID" value="KAG8538366.1"/>
    <property type="molecule type" value="Genomic_DNA"/>
</dbReference>
<reference evidence="1" key="1">
    <citation type="thesis" date="2020" institute="ProQuest LLC" country="789 East Eisenhower Parkway, Ann Arbor, MI, USA">
        <title>Comparative Genomics and Chromosome Evolution.</title>
        <authorList>
            <person name="Mudd A.B."/>
        </authorList>
    </citation>
    <scope>NUCLEOTIDE SEQUENCE</scope>
    <source>
        <strain evidence="1">237g6f4</strain>
        <tissue evidence="1">Blood</tissue>
    </source>
</reference>
<protein>
    <submittedName>
        <fullName evidence="1">Uncharacterized protein</fullName>
    </submittedName>
</protein>
<proteinExistence type="predicted"/>
<organism evidence="1 2">
    <name type="scientific">Engystomops pustulosus</name>
    <name type="common">Tungara frog</name>
    <name type="synonym">Physalaemus pustulosus</name>
    <dbReference type="NCBI Taxonomy" id="76066"/>
    <lineage>
        <taxon>Eukaryota</taxon>
        <taxon>Metazoa</taxon>
        <taxon>Chordata</taxon>
        <taxon>Craniata</taxon>
        <taxon>Vertebrata</taxon>
        <taxon>Euteleostomi</taxon>
        <taxon>Amphibia</taxon>
        <taxon>Batrachia</taxon>
        <taxon>Anura</taxon>
        <taxon>Neobatrachia</taxon>
        <taxon>Hyloidea</taxon>
        <taxon>Leptodactylidae</taxon>
        <taxon>Leiuperinae</taxon>
        <taxon>Engystomops</taxon>
    </lineage>
</organism>
<gene>
    <name evidence="1" type="ORF">GDO81_022766</name>
</gene>
<accession>A0AAV6YN58</accession>
<evidence type="ECO:0000313" key="1">
    <source>
        <dbReference type="EMBL" id="KAG8538366.1"/>
    </source>
</evidence>
<dbReference type="Proteomes" id="UP000824782">
    <property type="component" value="Unassembled WGS sequence"/>
</dbReference>
<evidence type="ECO:0000313" key="2">
    <source>
        <dbReference type="Proteomes" id="UP000824782"/>
    </source>
</evidence>
<comment type="caution">
    <text evidence="1">The sequence shown here is derived from an EMBL/GenBank/DDBJ whole genome shotgun (WGS) entry which is preliminary data.</text>
</comment>
<sequence>MDQLTYMTAPASLLLGVQSTQHIEKGAVEPLRLRIPLWVERGGSRLLDPTYLTQLFDQSTLKISSLVSMDASWQSVVYKEFFPQCFCDSDCPLVFSAVGLCIAGEMISDY</sequence>
<dbReference type="AlphaFoldDB" id="A0AAV6YN58"/>